<evidence type="ECO:0000256" key="1">
    <source>
        <dbReference type="SAM" id="MobiDB-lite"/>
    </source>
</evidence>
<feature type="compositionally biased region" description="Polar residues" evidence="1">
    <location>
        <begin position="85"/>
        <end position="96"/>
    </location>
</feature>
<feature type="compositionally biased region" description="Polar residues" evidence="1">
    <location>
        <begin position="320"/>
        <end position="333"/>
    </location>
</feature>
<feature type="region of interest" description="Disordered" evidence="1">
    <location>
        <begin position="1164"/>
        <end position="1228"/>
    </location>
</feature>
<organism evidence="2 3">
    <name type="scientific">Rasamsonia emersonii (strain ATCC 16479 / CBS 393.64 / IMI 116815)</name>
    <dbReference type="NCBI Taxonomy" id="1408163"/>
    <lineage>
        <taxon>Eukaryota</taxon>
        <taxon>Fungi</taxon>
        <taxon>Dikarya</taxon>
        <taxon>Ascomycota</taxon>
        <taxon>Pezizomycotina</taxon>
        <taxon>Eurotiomycetes</taxon>
        <taxon>Eurotiomycetidae</taxon>
        <taxon>Eurotiales</taxon>
        <taxon>Trichocomaceae</taxon>
        <taxon>Rasamsonia</taxon>
    </lineage>
</organism>
<comment type="caution">
    <text evidence="2">The sequence shown here is derived from an EMBL/GenBank/DDBJ whole genome shotgun (WGS) entry which is preliminary data.</text>
</comment>
<feature type="compositionally biased region" description="Polar residues" evidence="1">
    <location>
        <begin position="893"/>
        <end position="913"/>
    </location>
</feature>
<feature type="compositionally biased region" description="Polar residues" evidence="1">
    <location>
        <begin position="627"/>
        <end position="648"/>
    </location>
</feature>
<dbReference type="GO" id="GO:1902412">
    <property type="term" value="P:regulation of mitotic cytokinesis"/>
    <property type="evidence" value="ECO:0007669"/>
    <property type="project" value="InterPro"/>
</dbReference>
<gene>
    <name evidence="2" type="ORF">T310_6022</name>
</gene>
<feature type="region of interest" description="Disordered" evidence="1">
    <location>
        <begin position="605"/>
        <end position="722"/>
    </location>
</feature>
<proteinExistence type="predicted"/>
<dbReference type="EMBL" id="LASV01000300">
    <property type="protein sequence ID" value="KKA19988.1"/>
    <property type="molecule type" value="Genomic_DNA"/>
</dbReference>
<dbReference type="Proteomes" id="UP000053958">
    <property type="component" value="Unassembled WGS sequence"/>
</dbReference>
<feature type="compositionally biased region" description="Low complexity" evidence="1">
    <location>
        <begin position="426"/>
        <end position="441"/>
    </location>
</feature>
<feature type="region of interest" description="Disordered" evidence="1">
    <location>
        <begin position="1287"/>
        <end position="1310"/>
    </location>
</feature>
<dbReference type="GeneID" id="25318342"/>
<feature type="region of interest" description="Disordered" evidence="1">
    <location>
        <begin position="420"/>
        <end position="489"/>
    </location>
</feature>
<feature type="compositionally biased region" description="Basic and acidic residues" evidence="1">
    <location>
        <begin position="1197"/>
        <end position="1207"/>
    </location>
</feature>
<feature type="region of interest" description="Disordered" evidence="1">
    <location>
        <begin position="992"/>
        <end position="1057"/>
    </location>
</feature>
<evidence type="ECO:0000313" key="3">
    <source>
        <dbReference type="Proteomes" id="UP000053958"/>
    </source>
</evidence>
<feature type="region of interest" description="Disordered" evidence="1">
    <location>
        <begin position="320"/>
        <end position="408"/>
    </location>
</feature>
<feature type="compositionally biased region" description="Low complexity" evidence="1">
    <location>
        <begin position="1176"/>
        <end position="1191"/>
    </location>
</feature>
<reference evidence="2 3" key="1">
    <citation type="submission" date="2015-04" db="EMBL/GenBank/DDBJ databases">
        <authorList>
            <person name="Heijne W.H."/>
            <person name="Fedorova N.D."/>
            <person name="Nierman W.C."/>
            <person name="Vollebregt A.W."/>
            <person name="Zhao Z."/>
            <person name="Wu L."/>
            <person name="Kumar M."/>
            <person name="Stam H."/>
            <person name="van den Berg M.A."/>
            <person name="Pel H.J."/>
        </authorList>
    </citation>
    <scope>NUCLEOTIDE SEQUENCE [LARGE SCALE GENOMIC DNA]</scope>
    <source>
        <strain evidence="2 3">CBS 393.64</strain>
    </source>
</reference>
<feature type="compositionally biased region" description="Low complexity" evidence="1">
    <location>
        <begin position="861"/>
        <end position="878"/>
    </location>
</feature>
<keyword evidence="3" id="KW-1185">Reference proteome</keyword>
<feature type="compositionally biased region" description="Polar residues" evidence="1">
    <location>
        <begin position="662"/>
        <end position="672"/>
    </location>
</feature>
<protein>
    <submittedName>
        <fullName evidence="2">Uncharacterized protein</fullName>
    </submittedName>
</protein>
<accession>A0A0F4YQS8</accession>
<dbReference type="Pfam" id="PF20162">
    <property type="entry name" value="Etd1"/>
    <property type="match status" value="1"/>
</dbReference>
<feature type="region of interest" description="Disordered" evidence="1">
    <location>
        <begin position="76"/>
        <end position="96"/>
    </location>
</feature>
<dbReference type="RefSeq" id="XP_013326600.1">
    <property type="nucleotide sequence ID" value="XM_013471146.1"/>
</dbReference>
<sequence>MAITSTMIFYWSNADLLFLEEELFSLFAENARLFGTGKPSSDRVRIIFSFRVTPTKGGWDRYRRWGRLMSGLMRRAERDRRPWQPGSQQGELGSLSRKTQTLGTSCVPQKPTCLCLTRSSCGPQGGATAARDKLSSCQRLNNCLQTPPRPCVSLLQAVWGRAGVIFPGLFMSTATRVKKSGEERVSNLASHIIDDSALHLRESRGSCLVHGNSSANSVSKVALHRLFFGVYDSRPDVPSSLTTTRPLIEVRPAIGSQCGWNLVHTGRQCSAEVVFDATRVPGQDGACGHGIAATGFALGCQERRSFSASVARRRNTISRCTQSSYPATPTDTNGPPRAGQFVTDAPSNCTAHGNDAQADSGRQIIGDQGLTKPALFQRRRERRRRQTYSNPPLKPSSDFPSPAPNTARPATSWLRRLSALSSNTDSPLSSPRPASSSMHGSTAPISPRAEQPSRGPNKLVKRSTSQHSISQPSGRTFTFRRPATSHQRSADMEYLATLKSNEELPRTPATLEGSRGLASQNGADNIWRPYFGSSRNEAFEKPPGTFSTSIRPKDPPIQLITPDRSKYPTLMLSTSLDSRKPRHASVIETPIPSSHLQFNDPFQLAKDTTDNANSPAPKDQQEPRHSFSFNDMTGGSSISQVASKTGTLHSPKDDPVFHSKTRNVSNPLPQRSESLDPNAPVTPRLRRKRNFTDSSVFRRPQTAPHGEFSILKSSQSRESHPNPVFAPFGMYAPTEITPGYLNGQVNNGSIHQSPPNLQGPGSPPIVRYPRIKRLSVTTSDRASTVIGSDDTRIFTSGDEDETDFQSESVFDSFRTRITASSLSGRRGPNIETIFQDIPAAEIVKDKPATFDDFVLPDSFLSQSTPQSPSSISNLNSVSTPVPVSHVRDEDETPTPSAKTVSRITIPSSPSKSAEFQRAYQGGSALIGEGKQQDVPSSPPFRAVEDMEDVKLEISPKTLPESLPATVSRSDASVLTRKTSGIGTKASVFDWSEPSLNERDMQNSNNRPRTVDGKQCTDVRSSLGPGRKAPSMVHLRSQSVPVSRDSPPSNQPSLKFGTWRLGNKGVSEDWDGDFDFGDSDDHSVDEDGKIGSGGRDHHHTMKVPQAIIETQASVRGQFSQVQELMLLVEELKRLRMQGNMLRVVDGPSSELWKEAEGIINLATVEDDENNCPPPLSPSSHLSFDSFDFDSSPTQKTPKRNDNDVRRPPLSDWPNPSPNTSPSRRNDTSTKAMTVLETISQHRESSDSHSPCVYPQQKLPFDTQSLRDLVVRAGVVTRALKEVIRKAEGVEPISEPPFPQDPPFSRIFEQSA</sequence>
<dbReference type="GO" id="GO:0005096">
    <property type="term" value="F:GTPase activator activity"/>
    <property type="evidence" value="ECO:0007669"/>
    <property type="project" value="InterPro"/>
</dbReference>
<feature type="compositionally biased region" description="Basic residues" evidence="1">
    <location>
        <begin position="377"/>
        <end position="386"/>
    </location>
</feature>
<feature type="region of interest" description="Disordered" evidence="1">
    <location>
        <begin position="861"/>
        <end position="913"/>
    </location>
</feature>
<dbReference type="OrthoDB" id="5346713at2759"/>
<feature type="compositionally biased region" description="Polar residues" evidence="1">
    <location>
        <begin position="462"/>
        <end position="476"/>
    </location>
</feature>
<name>A0A0F4YQS8_RASE3</name>
<evidence type="ECO:0000313" key="2">
    <source>
        <dbReference type="EMBL" id="KKA19988.1"/>
    </source>
</evidence>
<feature type="compositionally biased region" description="Polar residues" evidence="1">
    <location>
        <begin position="1035"/>
        <end position="1052"/>
    </location>
</feature>
<dbReference type="InterPro" id="IPR045342">
    <property type="entry name" value="Etd1"/>
</dbReference>